<organism evidence="1">
    <name type="scientific">Arundo donax</name>
    <name type="common">Giant reed</name>
    <name type="synonym">Donax arundinaceus</name>
    <dbReference type="NCBI Taxonomy" id="35708"/>
    <lineage>
        <taxon>Eukaryota</taxon>
        <taxon>Viridiplantae</taxon>
        <taxon>Streptophyta</taxon>
        <taxon>Embryophyta</taxon>
        <taxon>Tracheophyta</taxon>
        <taxon>Spermatophyta</taxon>
        <taxon>Magnoliopsida</taxon>
        <taxon>Liliopsida</taxon>
        <taxon>Poales</taxon>
        <taxon>Poaceae</taxon>
        <taxon>PACMAD clade</taxon>
        <taxon>Arundinoideae</taxon>
        <taxon>Arundineae</taxon>
        <taxon>Arundo</taxon>
    </lineage>
</organism>
<proteinExistence type="predicted"/>
<dbReference type="EMBL" id="GBRH01242906">
    <property type="protein sequence ID" value="JAD54989.1"/>
    <property type="molecule type" value="Transcribed_RNA"/>
</dbReference>
<dbReference type="AlphaFoldDB" id="A0A0A9ATB4"/>
<reference evidence="1" key="1">
    <citation type="submission" date="2014-09" db="EMBL/GenBank/DDBJ databases">
        <authorList>
            <person name="Magalhaes I.L.F."/>
            <person name="Oliveira U."/>
            <person name="Santos F.R."/>
            <person name="Vidigal T.H.D.A."/>
            <person name="Brescovit A.D."/>
            <person name="Santos A.J."/>
        </authorList>
    </citation>
    <scope>NUCLEOTIDE SEQUENCE</scope>
    <source>
        <tissue evidence="1">Shoot tissue taken approximately 20 cm above the soil surface</tissue>
    </source>
</reference>
<reference evidence="1" key="2">
    <citation type="journal article" date="2015" name="Data Brief">
        <title>Shoot transcriptome of the giant reed, Arundo donax.</title>
        <authorList>
            <person name="Barrero R.A."/>
            <person name="Guerrero F.D."/>
            <person name="Moolhuijzen P."/>
            <person name="Goolsby J.A."/>
            <person name="Tidwell J."/>
            <person name="Bellgard S.E."/>
            <person name="Bellgard M.I."/>
        </authorList>
    </citation>
    <scope>NUCLEOTIDE SEQUENCE</scope>
    <source>
        <tissue evidence="1">Shoot tissue taken approximately 20 cm above the soil surface</tissue>
    </source>
</reference>
<evidence type="ECO:0000313" key="1">
    <source>
        <dbReference type="EMBL" id="JAD54989.1"/>
    </source>
</evidence>
<name>A0A0A9ATB4_ARUDO</name>
<sequence>MFSALRIAEQIWQRKSDKDRYSIRTNALYQAAIVRK</sequence>
<accession>A0A0A9ATB4</accession>
<protein>
    <submittedName>
        <fullName evidence="1">Uncharacterized protein</fullName>
    </submittedName>
</protein>